<comment type="caution">
    <text evidence="2">The sequence shown here is derived from an EMBL/GenBank/DDBJ whole genome shotgun (WGS) entry which is preliminary data.</text>
</comment>
<dbReference type="RefSeq" id="WP_184160324.1">
    <property type="nucleotide sequence ID" value="NZ_JACHLC010000001.1"/>
</dbReference>
<keyword evidence="1" id="KW-1133">Transmembrane helix</keyword>
<proteinExistence type="predicted"/>
<dbReference type="EMBL" id="JACHLC010000001">
    <property type="protein sequence ID" value="MBB6369671.1"/>
    <property type="molecule type" value="Genomic_DNA"/>
</dbReference>
<sequence length="153" mass="17628">MKTFQYLIPEGETYKIKQFFSFHHLILCMWFLIGIAVLTYSDYIKTGIAIIVISSLIIVLLLLKPSKIRVYPYGKILKVDVPGRGRYQDTFDFNQILGFELEALSFARIPLGAYLYVKATDNTGKETKHFLGSSFGKKKMQELSNELDQIFKQ</sequence>
<dbReference type="Proteomes" id="UP000589738">
    <property type="component" value="Unassembled WGS sequence"/>
</dbReference>
<accession>A0A841N4K5</accession>
<feature type="transmembrane region" description="Helical" evidence="1">
    <location>
        <begin position="46"/>
        <end position="63"/>
    </location>
</feature>
<evidence type="ECO:0000313" key="2">
    <source>
        <dbReference type="EMBL" id="MBB6369671.1"/>
    </source>
</evidence>
<gene>
    <name evidence="2" type="ORF">HNP36_000724</name>
</gene>
<reference evidence="2 3" key="1">
    <citation type="submission" date="2020-08" db="EMBL/GenBank/DDBJ databases">
        <title>Functional genomics of gut bacteria from endangered species of beetles.</title>
        <authorList>
            <person name="Carlos-Shanley C."/>
        </authorList>
    </citation>
    <scope>NUCLEOTIDE SEQUENCE [LARGE SCALE GENOMIC DNA]</scope>
    <source>
        <strain evidence="2 3">S00136</strain>
    </source>
</reference>
<feature type="transmembrane region" description="Helical" evidence="1">
    <location>
        <begin position="20"/>
        <end position="40"/>
    </location>
</feature>
<keyword evidence="1" id="KW-0812">Transmembrane</keyword>
<evidence type="ECO:0000256" key="1">
    <source>
        <dbReference type="SAM" id="Phobius"/>
    </source>
</evidence>
<name>A0A841N4K5_9FLAO</name>
<keyword evidence="3" id="KW-1185">Reference proteome</keyword>
<organism evidence="2 3">
    <name type="scientific">Chryseobacterium shigense</name>
    <dbReference type="NCBI Taxonomy" id="297244"/>
    <lineage>
        <taxon>Bacteria</taxon>
        <taxon>Pseudomonadati</taxon>
        <taxon>Bacteroidota</taxon>
        <taxon>Flavobacteriia</taxon>
        <taxon>Flavobacteriales</taxon>
        <taxon>Weeksellaceae</taxon>
        <taxon>Chryseobacterium group</taxon>
        <taxon>Chryseobacterium</taxon>
    </lineage>
</organism>
<keyword evidence="1" id="KW-0472">Membrane</keyword>
<protein>
    <submittedName>
        <fullName evidence="2">Uncharacterized protein</fullName>
    </submittedName>
</protein>
<evidence type="ECO:0000313" key="3">
    <source>
        <dbReference type="Proteomes" id="UP000589738"/>
    </source>
</evidence>
<dbReference type="AlphaFoldDB" id="A0A841N4K5"/>